<keyword evidence="2" id="KW-0479">Metal-binding</keyword>
<dbReference type="Pfam" id="PF00330">
    <property type="entry name" value="Aconitase"/>
    <property type="match status" value="1"/>
</dbReference>
<gene>
    <name evidence="9" type="ORF">L207DRAFT_552347</name>
</gene>
<dbReference type="PROSITE" id="PS50157">
    <property type="entry name" value="ZINC_FINGER_C2H2_2"/>
    <property type="match status" value="2"/>
</dbReference>
<dbReference type="InterPro" id="IPR001030">
    <property type="entry name" value="Acoase/IPM_deHydtase_lsu_aba"/>
</dbReference>
<dbReference type="InterPro" id="IPR015928">
    <property type="entry name" value="Aconitase/3IPM_dehydase_swvl"/>
</dbReference>
<evidence type="ECO:0000256" key="6">
    <source>
        <dbReference type="PROSITE-ProRule" id="PRU00042"/>
    </source>
</evidence>
<sequence length="1105" mass="123095">MRDDAIDAVSDGEATDEPDDVQPRQNLSCRDCKATGFPNLSKLNKHRNTHNLPYGCVAEGCDKRFAQKQALDRHTQIKHGDTNYPTKYYHCTVDGCKYASTGVWKKRFARVDQVKAHVKDYGHYGPHSANERPRRPDKALYNGAPITAVFEELTLGPDGEESGKLQTRKSIQSCEFDPRKAKLKLWHEDSTGDLYLHGESLAENLAREGSRYPCMVPDCYYQEVPPVGLGTTLFKTHKSLMEHCRRAHEPSSKMASTSHSLSQDDMESSSSYFATDLADMSTWSPAIDIDYETTFSETSENPYQAELASWSFSDQQSCPLEKIDAQHLVPWQDVTPDPLPLQNMFSSSNRSDSWVSMSYSICDDNAASTESPLRIGTSLSKNQPTKPSTGRLKCELSSCNVTFQRRRDMLRHMNSVHRQSTLHTCSICKRQFRRKDKVRDHLQNFVRPGDVLRVTPDWLLSSEAAWYGMEKTYNRIGRPGFFRKDRFWLAPDHVVDPRVNHQPRPKAMIESCESIAKEMDLGDNYSPPNTTIMHTEFYRSRCQPGMLVIGADSHTSSAGCLGALAIGMGPTDLIIQLVTGETYIEVPEVVRIRFINVPPLGLSGKDVILGVLGQLKRNTVAAGRLVEYTGEGLRHLSCDARFAIANMTTEFGGIGACVVPDEVTVQYMEKRRNPKHKNHCVYFRPDEGAQYAGSYDVDLSKLNHFVALYPSPDNVVPVTEATLPTFQGCFIGACTTSEEDLILAALVLREGLKMGMLPSVPGLRRVTPGSIPIVNRLRELGLLQIYEKAGFVVGAPGCSYCVGMGIDQAGKGENWLSSQNRNFRDRMGPGSIANITSASTVAASSFSMTLQDPQPIIERIDLNEYDRMRAYWKDEVMPKPIFTEPHPLPFSEDLAKQQKTLESVVSVLPEIITGRVQRFGDNVDTDSMIPTDRCMSDTVEALGRGAFCYTRPEFYDRAQAGATIVVAGESFGSGSSREPAPKALQAAGIQAVIAKSYAFIYGRNQANNGLLGIKLNDEQFYELANEDEEISIDIKNRLIRCSGRSFPFVLDPIQQELLSSGGLVKVYKQFGAELFKKLQISAMLADKAPKDIQLPSHSTSKIIEW</sequence>
<dbReference type="AlphaFoldDB" id="A0A2J6RZE5"/>
<dbReference type="GO" id="GO:0170034">
    <property type="term" value="P:L-amino acid biosynthetic process"/>
    <property type="evidence" value="ECO:0007669"/>
    <property type="project" value="UniProtKB-ARBA"/>
</dbReference>
<dbReference type="GO" id="GO:0051536">
    <property type="term" value="F:iron-sulfur cluster binding"/>
    <property type="evidence" value="ECO:0007669"/>
    <property type="project" value="UniProtKB-KW"/>
</dbReference>
<dbReference type="OrthoDB" id="2687452at2759"/>
<dbReference type="GO" id="GO:0008270">
    <property type="term" value="F:zinc ion binding"/>
    <property type="evidence" value="ECO:0007669"/>
    <property type="project" value="UniProtKB-KW"/>
</dbReference>
<organism evidence="9 10">
    <name type="scientific">Hyaloscypha variabilis (strain UAMH 11265 / GT02V1 / F)</name>
    <name type="common">Meliniomyces variabilis</name>
    <dbReference type="NCBI Taxonomy" id="1149755"/>
    <lineage>
        <taxon>Eukaryota</taxon>
        <taxon>Fungi</taxon>
        <taxon>Dikarya</taxon>
        <taxon>Ascomycota</taxon>
        <taxon>Pezizomycotina</taxon>
        <taxon>Leotiomycetes</taxon>
        <taxon>Helotiales</taxon>
        <taxon>Hyaloscyphaceae</taxon>
        <taxon>Hyaloscypha</taxon>
        <taxon>Hyaloscypha variabilis</taxon>
    </lineage>
</organism>
<evidence type="ECO:0000313" key="9">
    <source>
        <dbReference type="EMBL" id="PMD43888.1"/>
    </source>
</evidence>
<evidence type="ECO:0000256" key="1">
    <source>
        <dbReference type="ARBA" id="ARBA00007185"/>
    </source>
</evidence>
<dbReference type="CDD" id="cd01577">
    <property type="entry name" value="IPMI_Swivel"/>
    <property type="match status" value="1"/>
</dbReference>
<dbReference type="PRINTS" id="PR00415">
    <property type="entry name" value="ACONITASE"/>
</dbReference>
<dbReference type="Pfam" id="PF00694">
    <property type="entry name" value="Aconitase_C"/>
    <property type="match status" value="1"/>
</dbReference>
<dbReference type="InterPro" id="IPR033940">
    <property type="entry name" value="IPMI_Swivel"/>
</dbReference>
<dbReference type="SUPFAM" id="SSF53732">
    <property type="entry name" value="Aconitase iron-sulfur domain"/>
    <property type="match status" value="1"/>
</dbReference>
<comment type="similarity">
    <text evidence="1">Belongs to the aconitase/IPM isomerase family.</text>
</comment>
<dbReference type="SUPFAM" id="SSF52016">
    <property type="entry name" value="LeuD/IlvD-like"/>
    <property type="match status" value="1"/>
</dbReference>
<name>A0A2J6RZE5_HYAVF</name>
<keyword evidence="4" id="KW-0411">Iron-sulfur</keyword>
<keyword evidence="10" id="KW-1185">Reference proteome</keyword>
<dbReference type="Gene3D" id="3.20.19.10">
    <property type="entry name" value="Aconitase, domain 4"/>
    <property type="match status" value="1"/>
</dbReference>
<evidence type="ECO:0000256" key="7">
    <source>
        <dbReference type="SAM" id="MobiDB-lite"/>
    </source>
</evidence>
<evidence type="ECO:0000256" key="5">
    <source>
        <dbReference type="ARBA" id="ARBA00023239"/>
    </source>
</evidence>
<proteinExistence type="inferred from homology"/>
<evidence type="ECO:0000259" key="8">
    <source>
        <dbReference type="PROSITE" id="PS50157"/>
    </source>
</evidence>
<feature type="domain" description="C2H2-type" evidence="8">
    <location>
        <begin position="54"/>
        <end position="84"/>
    </location>
</feature>
<dbReference type="InterPro" id="IPR015931">
    <property type="entry name" value="Acnase/IPM_dHydase_lsu_aba_1/3"/>
</dbReference>
<dbReference type="PROSITE" id="PS00028">
    <property type="entry name" value="ZINC_FINGER_C2H2_1"/>
    <property type="match status" value="2"/>
</dbReference>
<protein>
    <submittedName>
        <fullName evidence="9">Aconitase iron-sulfur domain-containing protein</fullName>
    </submittedName>
</protein>
<keyword evidence="6" id="KW-0863">Zinc-finger</keyword>
<evidence type="ECO:0000256" key="2">
    <source>
        <dbReference type="ARBA" id="ARBA00022723"/>
    </source>
</evidence>
<evidence type="ECO:0000256" key="3">
    <source>
        <dbReference type="ARBA" id="ARBA00023004"/>
    </source>
</evidence>
<dbReference type="GO" id="GO:0170038">
    <property type="term" value="P:proteinogenic amino acid biosynthetic process"/>
    <property type="evidence" value="ECO:0007669"/>
    <property type="project" value="UniProtKB-ARBA"/>
</dbReference>
<evidence type="ECO:0000256" key="4">
    <source>
        <dbReference type="ARBA" id="ARBA00023014"/>
    </source>
</evidence>
<dbReference type="InterPro" id="IPR000573">
    <property type="entry name" value="AconitaseA/IPMdHydase_ssu_swvl"/>
</dbReference>
<dbReference type="GO" id="GO:0016836">
    <property type="term" value="F:hydro-lyase activity"/>
    <property type="evidence" value="ECO:0007669"/>
    <property type="project" value="InterPro"/>
</dbReference>
<feature type="domain" description="C2H2-type" evidence="8">
    <location>
        <begin position="392"/>
        <end position="417"/>
    </location>
</feature>
<keyword evidence="5" id="KW-0456">Lyase</keyword>
<dbReference type="InterPro" id="IPR036236">
    <property type="entry name" value="Znf_C2H2_sf"/>
</dbReference>
<dbReference type="Gene3D" id="3.30.499.10">
    <property type="entry name" value="Aconitase, domain 3"/>
    <property type="match status" value="2"/>
</dbReference>
<keyword evidence="3" id="KW-0408">Iron</keyword>
<reference evidence="9 10" key="1">
    <citation type="submission" date="2016-04" db="EMBL/GenBank/DDBJ databases">
        <title>A degradative enzymes factory behind the ericoid mycorrhizal symbiosis.</title>
        <authorList>
            <consortium name="DOE Joint Genome Institute"/>
            <person name="Martino E."/>
            <person name="Morin E."/>
            <person name="Grelet G."/>
            <person name="Kuo A."/>
            <person name="Kohler A."/>
            <person name="Daghino S."/>
            <person name="Barry K."/>
            <person name="Choi C."/>
            <person name="Cichocki N."/>
            <person name="Clum A."/>
            <person name="Copeland A."/>
            <person name="Hainaut M."/>
            <person name="Haridas S."/>
            <person name="Labutti K."/>
            <person name="Lindquist E."/>
            <person name="Lipzen A."/>
            <person name="Khouja H.-R."/>
            <person name="Murat C."/>
            <person name="Ohm R."/>
            <person name="Olson A."/>
            <person name="Spatafora J."/>
            <person name="Veneault-Fourrey C."/>
            <person name="Henrissat B."/>
            <person name="Grigoriev I."/>
            <person name="Martin F."/>
            <person name="Perotto S."/>
        </authorList>
    </citation>
    <scope>NUCLEOTIDE SEQUENCE [LARGE SCALE GENOMIC DNA]</scope>
    <source>
        <strain evidence="9 10">F</strain>
    </source>
</reference>
<dbReference type="PANTHER" id="PTHR43822">
    <property type="entry name" value="HOMOACONITASE, MITOCHONDRIAL-RELATED"/>
    <property type="match status" value="1"/>
</dbReference>
<dbReference type="EMBL" id="KZ613941">
    <property type="protein sequence ID" value="PMD43888.1"/>
    <property type="molecule type" value="Genomic_DNA"/>
</dbReference>
<accession>A0A2J6RZE5</accession>
<dbReference type="SMART" id="SM00355">
    <property type="entry name" value="ZnF_C2H2"/>
    <property type="match status" value="6"/>
</dbReference>
<dbReference type="InterPro" id="IPR050067">
    <property type="entry name" value="IPM_dehydratase_rel_enz"/>
</dbReference>
<dbReference type="Gene3D" id="3.30.160.60">
    <property type="entry name" value="Classic Zinc Finger"/>
    <property type="match status" value="2"/>
</dbReference>
<dbReference type="InterPro" id="IPR036008">
    <property type="entry name" value="Aconitase_4Fe-4S_dom"/>
</dbReference>
<dbReference type="InterPro" id="IPR011827">
    <property type="entry name" value="LeuD_type2/HacB/DmdB"/>
</dbReference>
<dbReference type="PANTHER" id="PTHR43822:SF2">
    <property type="entry name" value="HOMOACONITASE, MITOCHONDRIAL"/>
    <property type="match status" value="1"/>
</dbReference>
<feature type="region of interest" description="Disordered" evidence="7">
    <location>
        <begin position="1"/>
        <end position="25"/>
    </location>
</feature>
<keyword evidence="6" id="KW-0862">Zinc</keyword>
<dbReference type="Proteomes" id="UP000235786">
    <property type="component" value="Unassembled WGS sequence"/>
</dbReference>
<dbReference type="InterPro" id="IPR013087">
    <property type="entry name" value="Znf_C2H2_type"/>
</dbReference>
<dbReference type="STRING" id="1149755.A0A2J6RZE5"/>
<dbReference type="NCBIfam" id="TIGR02087">
    <property type="entry name" value="LEUD_arch"/>
    <property type="match status" value="1"/>
</dbReference>
<dbReference type="SUPFAM" id="SSF57667">
    <property type="entry name" value="beta-beta-alpha zinc fingers"/>
    <property type="match status" value="2"/>
</dbReference>
<evidence type="ECO:0000313" key="10">
    <source>
        <dbReference type="Proteomes" id="UP000235786"/>
    </source>
</evidence>